<evidence type="ECO:0000313" key="3">
    <source>
        <dbReference type="Proteomes" id="UP000298663"/>
    </source>
</evidence>
<keyword evidence="3" id="KW-1185">Reference proteome</keyword>
<organism evidence="2 3">
    <name type="scientific">Steinernema carpocapsae</name>
    <name type="common">Entomopathogenic nematode</name>
    <dbReference type="NCBI Taxonomy" id="34508"/>
    <lineage>
        <taxon>Eukaryota</taxon>
        <taxon>Metazoa</taxon>
        <taxon>Ecdysozoa</taxon>
        <taxon>Nematoda</taxon>
        <taxon>Chromadorea</taxon>
        <taxon>Rhabditida</taxon>
        <taxon>Tylenchina</taxon>
        <taxon>Panagrolaimomorpha</taxon>
        <taxon>Strongyloidoidea</taxon>
        <taxon>Steinernematidae</taxon>
        <taxon>Steinernema</taxon>
    </lineage>
</organism>
<gene>
    <name evidence="2" type="ORF">L596_029573</name>
</gene>
<evidence type="ECO:0000256" key="1">
    <source>
        <dbReference type="SAM" id="SignalP"/>
    </source>
</evidence>
<dbReference type="EMBL" id="AZBU02000012">
    <property type="protein sequence ID" value="TKR59971.1"/>
    <property type="molecule type" value="Genomic_DNA"/>
</dbReference>
<dbReference type="AlphaFoldDB" id="A0A4U5LV15"/>
<reference evidence="2 3" key="1">
    <citation type="journal article" date="2015" name="Genome Biol.">
        <title>Comparative genomics of Steinernema reveals deeply conserved gene regulatory networks.</title>
        <authorList>
            <person name="Dillman A.R."/>
            <person name="Macchietto M."/>
            <person name="Porter C.F."/>
            <person name="Rogers A."/>
            <person name="Williams B."/>
            <person name="Antoshechkin I."/>
            <person name="Lee M.M."/>
            <person name="Goodwin Z."/>
            <person name="Lu X."/>
            <person name="Lewis E.E."/>
            <person name="Goodrich-Blair H."/>
            <person name="Stock S.P."/>
            <person name="Adams B.J."/>
            <person name="Sternberg P.W."/>
            <person name="Mortazavi A."/>
        </authorList>
    </citation>
    <scope>NUCLEOTIDE SEQUENCE [LARGE SCALE GENOMIC DNA]</scope>
    <source>
        <strain evidence="2 3">ALL</strain>
    </source>
</reference>
<protein>
    <submittedName>
        <fullName evidence="2">Uncharacterized protein</fullName>
    </submittedName>
</protein>
<feature type="signal peptide" evidence="1">
    <location>
        <begin position="1"/>
        <end position="19"/>
    </location>
</feature>
<proteinExistence type="predicted"/>
<dbReference type="Proteomes" id="UP000298663">
    <property type="component" value="Unassembled WGS sequence"/>
</dbReference>
<comment type="caution">
    <text evidence="2">The sequence shown here is derived from an EMBL/GenBank/DDBJ whole genome shotgun (WGS) entry which is preliminary data.</text>
</comment>
<keyword evidence="1" id="KW-0732">Signal</keyword>
<name>A0A4U5LV15_STECR</name>
<evidence type="ECO:0000313" key="2">
    <source>
        <dbReference type="EMBL" id="TKR59971.1"/>
    </source>
</evidence>
<accession>A0A4U5LV15</accession>
<sequence>MKILLSISLLIPVFLATYGLRCYQSDSIAESNRTVDCGPNETFCVEFTDIIDKTWFDCGVISTITLRRHWRR</sequence>
<reference evidence="2 3" key="2">
    <citation type="journal article" date="2019" name="G3 (Bethesda)">
        <title>Hybrid Assembly of the Genome of the Entomopathogenic Nematode Steinernema carpocapsae Identifies the X-Chromosome.</title>
        <authorList>
            <person name="Serra L."/>
            <person name="Macchietto M."/>
            <person name="Macias-Munoz A."/>
            <person name="McGill C.J."/>
            <person name="Rodriguez I.M."/>
            <person name="Rodriguez B."/>
            <person name="Murad R."/>
            <person name="Mortazavi A."/>
        </authorList>
    </citation>
    <scope>NUCLEOTIDE SEQUENCE [LARGE SCALE GENOMIC DNA]</scope>
    <source>
        <strain evidence="2 3">ALL</strain>
    </source>
</reference>
<feature type="chain" id="PRO_5020518066" evidence="1">
    <location>
        <begin position="20"/>
        <end position="72"/>
    </location>
</feature>